<gene>
    <name evidence="2" type="ORF">NSJP_3130</name>
</gene>
<proteinExistence type="predicted"/>
<dbReference type="Pfam" id="PF09413">
    <property type="entry name" value="DUF2007"/>
    <property type="match status" value="1"/>
</dbReference>
<accession>A0A1W1I8F0</accession>
<keyword evidence="3" id="KW-1185">Reference proteome</keyword>
<dbReference type="OrthoDB" id="9795595at2"/>
<dbReference type="Gene3D" id="3.30.70.790">
    <property type="entry name" value="UreE, C-terminal domain"/>
    <property type="match status" value="1"/>
</dbReference>
<dbReference type="InterPro" id="IPR018551">
    <property type="entry name" value="DUF2007"/>
</dbReference>
<evidence type="ECO:0000313" key="2">
    <source>
        <dbReference type="EMBL" id="SLM49297.1"/>
    </source>
</evidence>
<evidence type="ECO:0000259" key="1">
    <source>
        <dbReference type="Pfam" id="PF09413"/>
    </source>
</evidence>
<evidence type="ECO:0000313" key="3">
    <source>
        <dbReference type="Proteomes" id="UP000192042"/>
    </source>
</evidence>
<organism evidence="2 3">
    <name type="scientific">Nitrospira japonica</name>
    <dbReference type="NCBI Taxonomy" id="1325564"/>
    <lineage>
        <taxon>Bacteria</taxon>
        <taxon>Pseudomonadati</taxon>
        <taxon>Nitrospirota</taxon>
        <taxon>Nitrospiria</taxon>
        <taxon>Nitrospirales</taxon>
        <taxon>Nitrospiraceae</taxon>
        <taxon>Nitrospira</taxon>
    </lineage>
</organism>
<dbReference type="EMBL" id="LT828648">
    <property type="protein sequence ID" value="SLM49297.1"/>
    <property type="molecule type" value="Genomic_DNA"/>
</dbReference>
<dbReference type="KEGG" id="nja:NSJP_3130"/>
<protein>
    <recommendedName>
        <fullName evidence="1">DUF2007 domain-containing protein</fullName>
    </recommendedName>
</protein>
<dbReference type="InterPro" id="IPR011322">
    <property type="entry name" value="N-reg_PII-like_a/b"/>
</dbReference>
<dbReference type="SUPFAM" id="SSF54913">
    <property type="entry name" value="GlnB-like"/>
    <property type="match status" value="1"/>
</dbReference>
<dbReference type="STRING" id="1325564.NSJP_3130"/>
<feature type="domain" description="DUF2007" evidence="1">
    <location>
        <begin position="6"/>
        <end position="67"/>
    </location>
</feature>
<dbReference type="Proteomes" id="UP000192042">
    <property type="component" value="Chromosome I"/>
</dbReference>
<dbReference type="AlphaFoldDB" id="A0A1W1I8F0"/>
<dbReference type="RefSeq" id="WP_080887548.1">
    <property type="nucleotide sequence ID" value="NZ_LT828648.1"/>
</dbReference>
<name>A0A1W1I8F0_9BACT</name>
<sequence>MSLIRIAEPFTPGELVMLQSLLDGSGIEYVLRHANIGSLYPGIPALTSQVFVDERDVARAEHLLSRLRLELREVPQAAPDNG</sequence>
<reference evidence="2 3" key="1">
    <citation type="submission" date="2017-03" db="EMBL/GenBank/DDBJ databases">
        <authorList>
            <person name="Afonso C.L."/>
            <person name="Miller P.J."/>
            <person name="Scott M.A."/>
            <person name="Spackman E."/>
            <person name="Goraichik I."/>
            <person name="Dimitrov K.M."/>
            <person name="Suarez D.L."/>
            <person name="Swayne D.E."/>
        </authorList>
    </citation>
    <scope>NUCLEOTIDE SEQUENCE [LARGE SCALE GENOMIC DNA]</scope>
    <source>
        <strain evidence="2">Genome sequencing of Nitrospira japonica strain NJ11</strain>
    </source>
</reference>